<feature type="region of interest" description="Disordered" evidence="4">
    <location>
        <begin position="458"/>
        <end position="559"/>
    </location>
</feature>
<reference evidence="5 6" key="1">
    <citation type="journal article" date="2018" name="Sci. Rep.">
        <title>Comparative genomics provides insights into the lifestyle and reveals functional heterogeneity of dark septate endophytic fungi.</title>
        <authorList>
            <person name="Knapp D.G."/>
            <person name="Nemeth J.B."/>
            <person name="Barry K."/>
            <person name="Hainaut M."/>
            <person name="Henrissat B."/>
            <person name="Johnson J."/>
            <person name="Kuo A."/>
            <person name="Lim J.H.P."/>
            <person name="Lipzen A."/>
            <person name="Nolan M."/>
            <person name="Ohm R.A."/>
            <person name="Tamas L."/>
            <person name="Grigoriev I.V."/>
            <person name="Spatafora J.W."/>
            <person name="Nagy L.G."/>
            <person name="Kovacs G.M."/>
        </authorList>
    </citation>
    <scope>NUCLEOTIDE SEQUENCE [LARGE SCALE GENOMIC DNA]</scope>
    <source>
        <strain evidence="5 6">DSE2036</strain>
    </source>
</reference>
<dbReference type="Pfam" id="PF00023">
    <property type="entry name" value="Ank"/>
    <property type="match status" value="1"/>
</dbReference>
<sequence>MKSTPLHHAVTERWHDGAQKLLQGGANPNASDKVKRTALHKAARRSNYPIVRLLLDADNIDIDAVDIDGETALHDASYADGESVVQLLIESGANINVESKKGWTPLHTAASKNACKAVIKLLEAGASTTSCTKSMETPNMIAEKKGHEVVVRILRTTIKLSGQDLLLSKPNTRQNAVNAEFRGCIWPCVCKAQSHEYDNPTISELLYQEAPSLKGSRVDYDSASPRWIHIPANNDAFKLLYLVEDTTESKGKSTTRLKQSQSEHERMQKSLRDILCSINEVFGDTSKAAMGRHGHFMSRYILGPKSPKNQIVFLSLPLVDIDMQQPAYFSPKRDETLPKGPVNAADGVDLANESGEAKEARKVKEYTTHPGRDLDEQESARVENLENLWQSYHTKTQLPLTLDGYSHEFLDEDSLKSRNGDQVISRFIARHRFNWEKNEEEDGNGAIHRNGKRKIEATVTSLPKKFVSATEHLGRRSRGDEETEEKEQQATSPGEEKIDRVSTTQEAELTIESHPEKEALKTAQIDEPHIGSLSGQSKSVALETPKTPHSSSEVTPSRLESQEQQIQHWLRKWLPCFRHQQSKDSGNLGRGLGRYFVSSEPVSHATDEGAEDSDDETSSIILANEREKEDTVVTSFPERYDLSNERVLPLIILKRLRDRDIQAKKREDANGGVANLDVDEVVEEIVKACLEFEAYLVDIDGERSYLDAFGGEIAFVSRQVTRCYERYRNSLPVTIKNFSKAIEEETEYLLMIDDILSEIGMVKRVQQDQNKIEVAMRDILRHTAKSSTENSGTEAQNSPCKNRHGYGTGSQAVTPDLQDNPLRSSESKHMIRKLERLEEDAKMTRKSVGIIQSRDRVPTACWPLAPPSDETLFLWTDDQYKLANVMA</sequence>
<dbReference type="InterPro" id="IPR036770">
    <property type="entry name" value="Ankyrin_rpt-contain_sf"/>
</dbReference>
<protein>
    <submittedName>
        <fullName evidence="5">Uncharacterized protein</fullName>
    </submittedName>
</protein>
<feature type="repeat" description="ANK" evidence="3">
    <location>
        <begin position="1"/>
        <end position="33"/>
    </location>
</feature>
<evidence type="ECO:0000256" key="3">
    <source>
        <dbReference type="PROSITE-ProRule" id="PRU00023"/>
    </source>
</evidence>
<dbReference type="SMART" id="SM00248">
    <property type="entry name" value="ANK"/>
    <property type="match status" value="4"/>
</dbReference>
<feature type="repeat" description="ANK" evidence="3">
    <location>
        <begin position="68"/>
        <end position="100"/>
    </location>
</feature>
<dbReference type="InterPro" id="IPR050776">
    <property type="entry name" value="Ank_Repeat/CDKN_Inhibitor"/>
</dbReference>
<feature type="compositionally biased region" description="Basic and acidic residues" evidence="4">
    <location>
        <begin position="511"/>
        <end position="529"/>
    </location>
</feature>
<feature type="compositionally biased region" description="Polar residues" evidence="4">
    <location>
        <begin position="547"/>
        <end position="559"/>
    </location>
</feature>
<dbReference type="STRING" id="97972.A0A2V1CXK9"/>
<dbReference type="AlphaFoldDB" id="A0A2V1CXK9"/>
<dbReference type="PROSITE" id="PS50297">
    <property type="entry name" value="ANK_REP_REGION"/>
    <property type="match status" value="2"/>
</dbReference>
<feature type="compositionally biased region" description="Polar residues" evidence="4">
    <location>
        <begin position="785"/>
        <end position="800"/>
    </location>
</feature>
<organism evidence="5 6">
    <name type="scientific">Periconia macrospinosa</name>
    <dbReference type="NCBI Taxonomy" id="97972"/>
    <lineage>
        <taxon>Eukaryota</taxon>
        <taxon>Fungi</taxon>
        <taxon>Dikarya</taxon>
        <taxon>Ascomycota</taxon>
        <taxon>Pezizomycotina</taxon>
        <taxon>Dothideomycetes</taxon>
        <taxon>Pleosporomycetidae</taxon>
        <taxon>Pleosporales</taxon>
        <taxon>Massarineae</taxon>
        <taxon>Periconiaceae</taxon>
        <taxon>Periconia</taxon>
    </lineage>
</organism>
<dbReference type="GO" id="GO:0005634">
    <property type="term" value="C:nucleus"/>
    <property type="evidence" value="ECO:0007669"/>
    <property type="project" value="TreeGrafter"/>
</dbReference>
<dbReference type="EMBL" id="KZ806287">
    <property type="protein sequence ID" value="PVH90468.1"/>
    <property type="molecule type" value="Genomic_DNA"/>
</dbReference>
<dbReference type="PANTHER" id="PTHR24201:SF16">
    <property type="entry name" value="ANKYRIN-1-LIKE-RELATED"/>
    <property type="match status" value="1"/>
</dbReference>
<gene>
    <name evidence="5" type="ORF">DM02DRAFT_734565</name>
</gene>
<feature type="region of interest" description="Disordered" evidence="4">
    <location>
        <begin position="353"/>
        <end position="377"/>
    </location>
</feature>
<evidence type="ECO:0000313" key="5">
    <source>
        <dbReference type="EMBL" id="PVH90468.1"/>
    </source>
</evidence>
<dbReference type="InterPro" id="IPR002110">
    <property type="entry name" value="Ankyrin_rpt"/>
</dbReference>
<keyword evidence="6" id="KW-1185">Reference proteome</keyword>
<dbReference type="Proteomes" id="UP000244855">
    <property type="component" value="Unassembled WGS sequence"/>
</dbReference>
<evidence type="ECO:0000256" key="2">
    <source>
        <dbReference type="ARBA" id="ARBA00023043"/>
    </source>
</evidence>
<feature type="region of interest" description="Disordered" evidence="4">
    <location>
        <begin position="783"/>
        <end position="827"/>
    </location>
</feature>
<dbReference type="OrthoDB" id="195446at2759"/>
<feature type="compositionally biased region" description="Basic and acidic residues" evidence="4">
    <location>
        <begin position="355"/>
        <end position="377"/>
    </location>
</feature>
<dbReference type="PROSITE" id="PS50088">
    <property type="entry name" value="ANK_REPEAT"/>
    <property type="match status" value="3"/>
</dbReference>
<name>A0A2V1CXK9_9PLEO</name>
<accession>A0A2V1CXK9</accession>
<dbReference type="PANTHER" id="PTHR24201">
    <property type="entry name" value="ANK_REP_REGION DOMAIN-CONTAINING PROTEIN"/>
    <property type="match status" value="1"/>
</dbReference>
<feature type="repeat" description="ANK" evidence="3">
    <location>
        <begin position="101"/>
        <end position="133"/>
    </location>
</feature>
<keyword evidence="2 3" id="KW-0040">ANK repeat</keyword>
<evidence type="ECO:0000313" key="6">
    <source>
        <dbReference type="Proteomes" id="UP000244855"/>
    </source>
</evidence>
<proteinExistence type="predicted"/>
<dbReference type="Pfam" id="PF12796">
    <property type="entry name" value="Ank_2"/>
    <property type="match status" value="1"/>
</dbReference>
<evidence type="ECO:0000256" key="1">
    <source>
        <dbReference type="ARBA" id="ARBA00022737"/>
    </source>
</evidence>
<keyword evidence="1" id="KW-0677">Repeat</keyword>
<dbReference type="SUPFAM" id="SSF48403">
    <property type="entry name" value="Ankyrin repeat"/>
    <property type="match status" value="1"/>
</dbReference>
<evidence type="ECO:0000256" key="4">
    <source>
        <dbReference type="SAM" id="MobiDB-lite"/>
    </source>
</evidence>
<dbReference type="Gene3D" id="1.25.40.20">
    <property type="entry name" value="Ankyrin repeat-containing domain"/>
    <property type="match status" value="1"/>
</dbReference>